<evidence type="ECO:0000256" key="2">
    <source>
        <dbReference type="ARBA" id="ARBA00004997"/>
    </source>
</evidence>
<dbReference type="GO" id="GO:0000287">
    <property type="term" value="F:magnesium ion binding"/>
    <property type="evidence" value="ECO:0007669"/>
    <property type="project" value="InterPro"/>
</dbReference>
<keyword evidence="7" id="KW-0547">Nucleotide-binding</keyword>
<dbReference type="GO" id="GO:0004743">
    <property type="term" value="F:pyruvate kinase activity"/>
    <property type="evidence" value="ECO:0007669"/>
    <property type="project" value="UniProtKB-EC"/>
</dbReference>
<dbReference type="InterPro" id="IPR015813">
    <property type="entry name" value="Pyrv/PenolPyrv_kinase-like_dom"/>
</dbReference>
<dbReference type="UniPathway" id="UPA00109">
    <property type="reaction ID" value="UER00188"/>
</dbReference>
<dbReference type="InterPro" id="IPR040442">
    <property type="entry name" value="Pyrv_kinase-like_dom_sf"/>
</dbReference>
<comment type="caution">
    <text evidence="14">The sequence shown here is derived from an EMBL/GenBank/DDBJ whole genome shotgun (WGS) entry which is preliminary data.</text>
</comment>
<comment type="cofactor">
    <cofactor evidence="1">
        <name>K(+)</name>
        <dbReference type="ChEBI" id="CHEBI:29103"/>
    </cofactor>
</comment>
<keyword evidence="6" id="KW-0479">Metal-binding</keyword>
<dbReference type="PANTHER" id="PTHR11817">
    <property type="entry name" value="PYRUVATE KINASE"/>
    <property type="match status" value="1"/>
</dbReference>
<comment type="similarity">
    <text evidence="3">Belongs to the pyruvate kinase family.</text>
</comment>
<evidence type="ECO:0000256" key="7">
    <source>
        <dbReference type="ARBA" id="ARBA00022741"/>
    </source>
</evidence>
<dbReference type="Pfam" id="PF00224">
    <property type="entry name" value="PK"/>
    <property type="match status" value="1"/>
</dbReference>
<name>A0A161XTV0_DAUCS</name>
<evidence type="ECO:0000256" key="3">
    <source>
        <dbReference type="ARBA" id="ARBA00008663"/>
    </source>
</evidence>
<keyword evidence="5" id="KW-0808">Transferase</keyword>
<evidence type="ECO:0000256" key="12">
    <source>
        <dbReference type="ARBA" id="ARBA00023317"/>
    </source>
</evidence>
<dbReference type="SUPFAM" id="SSF51621">
    <property type="entry name" value="Phosphoenolpyruvate/pyruvate domain"/>
    <property type="match status" value="1"/>
</dbReference>
<evidence type="ECO:0000256" key="6">
    <source>
        <dbReference type="ARBA" id="ARBA00022723"/>
    </source>
</evidence>
<gene>
    <name evidence="14" type="ORF">DCAR_018388</name>
</gene>
<evidence type="ECO:0000313" key="14">
    <source>
        <dbReference type="EMBL" id="KZM95146.1"/>
    </source>
</evidence>
<dbReference type="InterPro" id="IPR015806">
    <property type="entry name" value="Pyrv_Knase_insert_dom_sf"/>
</dbReference>
<proteinExistence type="inferred from homology"/>
<keyword evidence="12" id="KW-0670">Pyruvate</keyword>
<dbReference type="Gene3D" id="2.40.33.10">
    <property type="entry name" value="PK beta-barrel domain-like"/>
    <property type="match status" value="1"/>
</dbReference>
<dbReference type="InterPro" id="IPR015793">
    <property type="entry name" value="Pyrv_Knase_brl"/>
</dbReference>
<comment type="pathway">
    <text evidence="2">Carbohydrate degradation; glycolysis; pyruvate from D-glyceraldehyde 3-phosphate: step 5/5.</text>
</comment>
<evidence type="ECO:0000256" key="4">
    <source>
        <dbReference type="ARBA" id="ARBA00012142"/>
    </source>
</evidence>
<evidence type="ECO:0000256" key="8">
    <source>
        <dbReference type="ARBA" id="ARBA00022777"/>
    </source>
</evidence>
<dbReference type="GO" id="GO:0016301">
    <property type="term" value="F:kinase activity"/>
    <property type="evidence" value="ECO:0007669"/>
    <property type="project" value="UniProtKB-KW"/>
</dbReference>
<protein>
    <recommendedName>
        <fullName evidence="4">pyruvate kinase</fullName>
        <ecNumber evidence="4">2.7.1.40</ecNumber>
    </recommendedName>
</protein>
<keyword evidence="9" id="KW-0067">ATP-binding</keyword>
<keyword evidence="8" id="KW-0418">Kinase</keyword>
<keyword evidence="11" id="KW-0324">Glycolysis</keyword>
<accession>A0A161XTV0</accession>
<dbReference type="AlphaFoldDB" id="A0A161XTV0"/>
<dbReference type="GO" id="GO:0030955">
    <property type="term" value="F:potassium ion binding"/>
    <property type="evidence" value="ECO:0007669"/>
    <property type="project" value="InterPro"/>
</dbReference>
<dbReference type="SUPFAM" id="SSF50800">
    <property type="entry name" value="PK beta-barrel domain-like"/>
    <property type="match status" value="1"/>
</dbReference>
<keyword evidence="10" id="KW-0460">Magnesium</keyword>
<feature type="domain" description="Pyruvate kinase barrel" evidence="13">
    <location>
        <begin position="9"/>
        <end position="111"/>
    </location>
</feature>
<dbReference type="STRING" id="79200.A0A161XTV0"/>
<dbReference type="GO" id="GO:0005524">
    <property type="term" value="F:ATP binding"/>
    <property type="evidence" value="ECO:0007669"/>
    <property type="project" value="UniProtKB-KW"/>
</dbReference>
<sequence>MPQPLILLPGQEFTFTIRRGVGTTDCVSVNYDDFVNDVDAGNMLLVDVVKCKDEDLVKCEVVDGSELKSRRHLNVRGKSATLQSITGKDWDDIKFGVDNKIDFYAVSLVKDDEAMVARGDLGAELPVDEVPSLQYGKSFYSGNKYVRKHDCSSTPTRAGY</sequence>
<evidence type="ECO:0000256" key="5">
    <source>
        <dbReference type="ARBA" id="ARBA00022679"/>
    </source>
</evidence>
<reference evidence="14" key="1">
    <citation type="journal article" date="2016" name="Nat. Genet.">
        <title>A high-quality carrot genome assembly provides new insights into carotenoid accumulation and asterid genome evolution.</title>
        <authorList>
            <person name="Iorizzo M."/>
            <person name="Ellison S."/>
            <person name="Senalik D."/>
            <person name="Zeng P."/>
            <person name="Satapoomin P."/>
            <person name="Huang J."/>
            <person name="Bowman M."/>
            <person name="Iovene M."/>
            <person name="Sanseverino W."/>
            <person name="Cavagnaro P."/>
            <person name="Yildiz M."/>
            <person name="Macko-Podgorni A."/>
            <person name="Moranska E."/>
            <person name="Grzebelus E."/>
            <person name="Grzebelus D."/>
            <person name="Ashrafi H."/>
            <person name="Zheng Z."/>
            <person name="Cheng S."/>
            <person name="Spooner D."/>
            <person name="Van Deynze A."/>
            <person name="Simon P."/>
        </authorList>
    </citation>
    <scope>NUCLEOTIDE SEQUENCE [LARGE SCALE GENOMIC DNA]</scope>
    <source>
        <tissue evidence="14">Leaf</tissue>
    </source>
</reference>
<dbReference type="EC" id="2.7.1.40" evidence="4"/>
<dbReference type="EMBL" id="LNRQ01000005">
    <property type="protein sequence ID" value="KZM95146.1"/>
    <property type="molecule type" value="Genomic_DNA"/>
</dbReference>
<evidence type="ECO:0000256" key="9">
    <source>
        <dbReference type="ARBA" id="ARBA00022840"/>
    </source>
</evidence>
<dbReference type="InterPro" id="IPR011037">
    <property type="entry name" value="Pyrv_Knase-like_insert_dom_sf"/>
</dbReference>
<dbReference type="Gene3D" id="3.20.20.60">
    <property type="entry name" value="Phosphoenolpyruvate-binding domains"/>
    <property type="match status" value="1"/>
</dbReference>
<dbReference type="InterPro" id="IPR001697">
    <property type="entry name" value="Pyr_Knase"/>
</dbReference>
<evidence type="ECO:0000256" key="11">
    <source>
        <dbReference type="ARBA" id="ARBA00023152"/>
    </source>
</evidence>
<dbReference type="Gramene" id="KZM95146">
    <property type="protein sequence ID" value="KZM95146"/>
    <property type="gene ID" value="DCAR_018388"/>
</dbReference>
<evidence type="ECO:0000256" key="1">
    <source>
        <dbReference type="ARBA" id="ARBA00001958"/>
    </source>
</evidence>
<evidence type="ECO:0000256" key="10">
    <source>
        <dbReference type="ARBA" id="ARBA00022842"/>
    </source>
</evidence>
<organism evidence="14">
    <name type="scientific">Daucus carota subsp. sativus</name>
    <name type="common">Carrot</name>
    <dbReference type="NCBI Taxonomy" id="79200"/>
    <lineage>
        <taxon>Eukaryota</taxon>
        <taxon>Viridiplantae</taxon>
        <taxon>Streptophyta</taxon>
        <taxon>Embryophyta</taxon>
        <taxon>Tracheophyta</taxon>
        <taxon>Spermatophyta</taxon>
        <taxon>Magnoliopsida</taxon>
        <taxon>eudicotyledons</taxon>
        <taxon>Gunneridae</taxon>
        <taxon>Pentapetalae</taxon>
        <taxon>asterids</taxon>
        <taxon>campanulids</taxon>
        <taxon>Apiales</taxon>
        <taxon>Apiaceae</taxon>
        <taxon>Apioideae</taxon>
        <taxon>Scandiceae</taxon>
        <taxon>Daucinae</taxon>
        <taxon>Daucus</taxon>
        <taxon>Daucus sect. Daucus</taxon>
    </lineage>
</organism>
<evidence type="ECO:0000259" key="13">
    <source>
        <dbReference type="Pfam" id="PF00224"/>
    </source>
</evidence>